<dbReference type="AlphaFoldDB" id="A0A949K3V9"/>
<evidence type="ECO:0000313" key="6">
    <source>
        <dbReference type="Proteomes" id="UP000712157"/>
    </source>
</evidence>
<reference evidence="5" key="1">
    <citation type="submission" date="2021-06" db="EMBL/GenBank/DDBJ databases">
        <title>Description of novel taxa of the family Lachnospiraceae.</title>
        <authorList>
            <person name="Chaplin A.V."/>
            <person name="Sokolova S.R."/>
            <person name="Pikina A.P."/>
            <person name="Korzhanova M."/>
            <person name="Belova V."/>
            <person name="Korostin D."/>
            <person name="Efimov B.A."/>
        </authorList>
    </citation>
    <scope>NUCLEOTIDE SEQUENCE</scope>
    <source>
        <strain evidence="5">ASD5720</strain>
    </source>
</reference>
<dbReference type="InterPro" id="IPR046469">
    <property type="entry name" value="SAM_HAT_N"/>
</dbReference>
<evidence type="ECO:0000256" key="2">
    <source>
        <dbReference type="ARBA" id="ARBA00024035"/>
    </source>
</evidence>
<evidence type="ECO:0000256" key="1">
    <source>
        <dbReference type="ARBA" id="ARBA00022691"/>
    </source>
</evidence>
<dbReference type="InterPro" id="IPR023227">
    <property type="entry name" value="SAM_OH_AdoTrfase_C_sf"/>
</dbReference>
<dbReference type="EMBL" id="JAHQCW010000076">
    <property type="protein sequence ID" value="MBU9739691.1"/>
    <property type="molecule type" value="Genomic_DNA"/>
</dbReference>
<dbReference type="PIRSF" id="PIRSF006779">
    <property type="entry name" value="UCP006779"/>
    <property type="match status" value="1"/>
</dbReference>
<keyword evidence="6" id="KW-1185">Reference proteome</keyword>
<dbReference type="Pfam" id="PF20257">
    <property type="entry name" value="SAM_HAT_C"/>
    <property type="match status" value="1"/>
</dbReference>
<feature type="domain" description="S-adenosyl-l-methionine hydroxide adenosyltransferase C-terminal" evidence="4">
    <location>
        <begin position="188"/>
        <end position="273"/>
    </location>
</feature>
<name>A0A949K3V9_9FIRM</name>
<comment type="similarity">
    <text evidence="2">Belongs to the SAM hydrolase / SAM-dependent halogenase family.</text>
</comment>
<evidence type="ECO:0000259" key="4">
    <source>
        <dbReference type="Pfam" id="PF20257"/>
    </source>
</evidence>
<organism evidence="5 6">
    <name type="scientific">Diplocloster agilis</name>
    <dbReference type="NCBI Taxonomy" id="2850323"/>
    <lineage>
        <taxon>Bacteria</taxon>
        <taxon>Bacillati</taxon>
        <taxon>Bacillota</taxon>
        <taxon>Clostridia</taxon>
        <taxon>Lachnospirales</taxon>
        <taxon>Lachnospiraceae</taxon>
        <taxon>Diplocloster</taxon>
    </lineage>
</organism>
<dbReference type="Gene3D" id="2.40.30.90">
    <property type="entry name" value="Bacterial fluorinating enzyme like"/>
    <property type="match status" value="1"/>
</dbReference>
<keyword evidence="1" id="KW-0949">S-adenosyl-L-methionine</keyword>
<dbReference type="SUPFAM" id="SSF101852">
    <property type="entry name" value="Bacterial fluorinating enzyme, C-terminal domain"/>
    <property type="match status" value="1"/>
</dbReference>
<dbReference type="InterPro" id="IPR023228">
    <property type="entry name" value="SAM_OH_AdoTrfase_N_sf"/>
</dbReference>
<comment type="caution">
    <text evidence="5">The sequence shown here is derived from an EMBL/GenBank/DDBJ whole genome shotgun (WGS) entry which is preliminary data.</text>
</comment>
<dbReference type="PANTHER" id="PTHR35092:SF1">
    <property type="entry name" value="CHLORINASE MJ1651"/>
    <property type="match status" value="1"/>
</dbReference>
<feature type="domain" description="S-adenosyl-l-methionine hydroxide adenosyltransferase N-terminal" evidence="3">
    <location>
        <begin position="6"/>
        <end position="155"/>
    </location>
</feature>
<sequence length="282" mass="31181">MSKSFVVLQTDFGLNWGAVASMYGVCKQVDPGLEIYDLSHTIEQFNTMAASSCLQYTIKYWPKGTVFVSVVDPGVGTARKASVAKTSNGYYIVTPDNGTLTHVKAMYGIEEIREIDETVNRYPGSEKVNIFHGRDLFAYCGARLAAGVISFEEVGPSYPLSDIVVQELTYGKTGDGYAEGQVDEALEKFGNISTNILIEDFEKTGIVQGDMVRIQIKNEDQVVYDEPVLYHRSFGFAEIGDPVLFNGLASFVALGLNQRSFAEKYQIKGGKGWTIRIDKIRQ</sequence>
<dbReference type="Pfam" id="PF01887">
    <property type="entry name" value="SAM_HAT_N"/>
    <property type="match status" value="1"/>
</dbReference>
<evidence type="ECO:0000259" key="3">
    <source>
        <dbReference type="Pfam" id="PF01887"/>
    </source>
</evidence>
<dbReference type="SUPFAM" id="SSF102522">
    <property type="entry name" value="Bacterial fluorinating enzyme, N-terminal domain"/>
    <property type="match status" value="1"/>
</dbReference>
<gene>
    <name evidence="5" type="ORF">KTH89_24445</name>
</gene>
<proteinExistence type="inferred from homology"/>
<accession>A0A949K3V9</accession>
<protein>
    <submittedName>
        <fullName evidence="5">SAM-dependent chlorinase/fluorinase</fullName>
    </submittedName>
</protein>
<dbReference type="Proteomes" id="UP000712157">
    <property type="component" value="Unassembled WGS sequence"/>
</dbReference>
<dbReference type="InterPro" id="IPR002747">
    <property type="entry name" value="SAM_OH_AdoTrfase"/>
</dbReference>
<evidence type="ECO:0000313" key="5">
    <source>
        <dbReference type="EMBL" id="MBU9739691.1"/>
    </source>
</evidence>
<dbReference type="PANTHER" id="PTHR35092">
    <property type="entry name" value="CHLORINASE MJ1651"/>
    <property type="match status" value="1"/>
</dbReference>
<dbReference type="RefSeq" id="WP_158348816.1">
    <property type="nucleotide sequence ID" value="NZ_JAHQCW010000076.1"/>
</dbReference>
<dbReference type="InterPro" id="IPR046470">
    <property type="entry name" value="SAM_HAT_C"/>
</dbReference>
<dbReference type="Gene3D" id="3.40.50.10790">
    <property type="entry name" value="S-adenosyl-l-methionine hydroxide adenosyltransferase, N-terminal"/>
    <property type="match status" value="1"/>
</dbReference>